<dbReference type="InterPro" id="IPR001789">
    <property type="entry name" value="Sig_transdc_resp-reg_receiver"/>
</dbReference>
<feature type="modified residue" description="4-aspartylphosphate" evidence="6">
    <location>
        <position position="547"/>
    </location>
</feature>
<dbReference type="CDD" id="cd00082">
    <property type="entry name" value="HisKA"/>
    <property type="match status" value="1"/>
</dbReference>
<dbReference type="InterPro" id="IPR013655">
    <property type="entry name" value="PAS_fold_3"/>
</dbReference>
<feature type="domain" description="PAS" evidence="9">
    <location>
        <begin position="1"/>
        <end position="65"/>
    </location>
</feature>
<comment type="caution">
    <text evidence="11">The sequence shown here is derived from an EMBL/GenBank/DDBJ whole genome shotgun (WGS) entry which is preliminary data.</text>
</comment>
<dbReference type="SMART" id="SM00086">
    <property type="entry name" value="PAC"/>
    <property type="match status" value="2"/>
</dbReference>
<evidence type="ECO:0000256" key="5">
    <source>
        <dbReference type="ARBA" id="ARBA00022777"/>
    </source>
</evidence>
<dbReference type="InterPro" id="IPR000014">
    <property type="entry name" value="PAS"/>
</dbReference>
<dbReference type="Pfam" id="PF00512">
    <property type="entry name" value="HisKA"/>
    <property type="match status" value="1"/>
</dbReference>
<evidence type="ECO:0000256" key="4">
    <source>
        <dbReference type="ARBA" id="ARBA00022679"/>
    </source>
</evidence>
<dbReference type="Pfam" id="PF02518">
    <property type="entry name" value="HATPase_c"/>
    <property type="match status" value="1"/>
</dbReference>
<dbReference type="PANTHER" id="PTHR43047:SF72">
    <property type="entry name" value="OSMOSENSING HISTIDINE PROTEIN KINASE SLN1"/>
    <property type="match status" value="1"/>
</dbReference>
<feature type="domain" description="PAS" evidence="9">
    <location>
        <begin position="121"/>
        <end position="194"/>
    </location>
</feature>
<dbReference type="CDD" id="cd17580">
    <property type="entry name" value="REC_2_DhkD-like"/>
    <property type="match status" value="1"/>
</dbReference>
<dbReference type="InterPro" id="IPR035965">
    <property type="entry name" value="PAS-like_dom_sf"/>
</dbReference>
<dbReference type="SUPFAM" id="SSF52172">
    <property type="entry name" value="CheY-like"/>
    <property type="match status" value="1"/>
</dbReference>
<protein>
    <recommendedName>
        <fullName evidence="2">histidine kinase</fullName>
        <ecNumber evidence="2">2.7.13.3</ecNumber>
    </recommendedName>
</protein>
<sequence length="618" mass="67513">MLVEHSLDALATIEPDGRVSYVSPGIARVLGYTPEEFAELGAFDVVHPDERREAEARFSELLERPGGSQTAVIRVRHRDGAWRWIETVSTNQLDSAGVGVVVANFRDVTDRKRSEDAAREADEKFRHIVESATEFAIFTTDLEGRVDGWNSGAVRLLGYDEGEILGRDCRIFFTPEDNEADAARGEMHDALKRGSGDDERWHVRKDGSRFWGSGLMMPLKDDAGAVVGYLKIFRDMTREKRDAEALAEAARRKSEFLAILAHELRNPLAAIDNASQLLLVADGDDGRSRWCRDVIRRQAGRLARLLDDLLDVSRVAQGKIRLRKERLDLKRVVGGAVDVVRPLVDRKKHSLTIAMAPGEMAVFGDAARLEQVLVNLLTNAAKYTDDGGLISVMGTGGREVVVTVSDSGIGITPEMLPRVFELFAQVDRSIDRSDGGLGVGLTLSRWLVELHGGEISARSDGEGKGSEFVVRLPAAEANDVSQADADRGDTALPRRGLRLLVVEDNPDAALGLAMLLEASGHEVATAYDGPSAVELARSVRPDAVLSDIGLPGMDGYEVARRLRGDGAGALLIAISGYGQEEDRRRSREAGFDHHFIKPVDYESLSELLARLTPREVGA</sequence>
<dbReference type="EC" id="2.7.13.3" evidence="2"/>
<dbReference type="Proteomes" id="UP001216907">
    <property type="component" value="Unassembled WGS sequence"/>
</dbReference>
<dbReference type="PROSITE" id="PS50112">
    <property type="entry name" value="PAS"/>
    <property type="match status" value="2"/>
</dbReference>
<evidence type="ECO:0000313" key="12">
    <source>
        <dbReference type="Proteomes" id="UP001216907"/>
    </source>
</evidence>
<dbReference type="CDD" id="cd00130">
    <property type="entry name" value="PAS"/>
    <property type="match status" value="2"/>
</dbReference>
<dbReference type="InterPro" id="IPR003594">
    <property type="entry name" value="HATPase_dom"/>
</dbReference>
<feature type="domain" description="Response regulatory" evidence="8">
    <location>
        <begin position="498"/>
        <end position="612"/>
    </location>
</feature>
<dbReference type="PROSITE" id="PS50113">
    <property type="entry name" value="PAC"/>
    <property type="match status" value="2"/>
</dbReference>
<evidence type="ECO:0000259" key="7">
    <source>
        <dbReference type="PROSITE" id="PS50109"/>
    </source>
</evidence>
<dbReference type="InterPro" id="IPR005467">
    <property type="entry name" value="His_kinase_dom"/>
</dbReference>
<dbReference type="SUPFAM" id="SSF55874">
    <property type="entry name" value="ATPase domain of HSP90 chaperone/DNA topoisomerase II/histidine kinase"/>
    <property type="match status" value="1"/>
</dbReference>
<dbReference type="Pfam" id="PF13426">
    <property type="entry name" value="PAS_9"/>
    <property type="match status" value="1"/>
</dbReference>
<gene>
    <name evidence="11" type="ORF">PZE19_31560</name>
</gene>
<evidence type="ECO:0000259" key="10">
    <source>
        <dbReference type="PROSITE" id="PS50113"/>
    </source>
</evidence>
<organism evidence="11 12">
    <name type="scientific">Paludisphaera mucosa</name>
    <dbReference type="NCBI Taxonomy" id="3030827"/>
    <lineage>
        <taxon>Bacteria</taxon>
        <taxon>Pseudomonadati</taxon>
        <taxon>Planctomycetota</taxon>
        <taxon>Planctomycetia</taxon>
        <taxon>Isosphaerales</taxon>
        <taxon>Isosphaeraceae</taxon>
        <taxon>Paludisphaera</taxon>
    </lineage>
</organism>
<name>A0ABT6FL83_9BACT</name>
<evidence type="ECO:0000313" key="11">
    <source>
        <dbReference type="EMBL" id="MDG3008329.1"/>
    </source>
</evidence>
<dbReference type="SMART" id="SM00388">
    <property type="entry name" value="HisKA"/>
    <property type="match status" value="1"/>
</dbReference>
<dbReference type="PANTHER" id="PTHR43047">
    <property type="entry name" value="TWO-COMPONENT HISTIDINE PROTEIN KINASE"/>
    <property type="match status" value="1"/>
</dbReference>
<evidence type="ECO:0000256" key="3">
    <source>
        <dbReference type="ARBA" id="ARBA00022553"/>
    </source>
</evidence>
<keyword evidence="4" id="KW-0808">Transferase</keyword>
<dbReference type="Pfam" id="PF00072">
    <property type="entry name" value="Response_reg"/>
    <property type="match status" value="1"/>
</dbReference>
<dbReference type="RefSeq" id="WP_277864654.1">
    <property type="nucleotide sequence ID" value="NZ_JARRAG010000005.1"/>
</dbReference>
<dbReference type="InterPro" id="IPR000700">
    <property type="entry name" value="PAS-assoc_C"/>
</dbReference>
<dbReference type="SUPFAM" id="SSF47384">
    <property type="entry name" value="Homodimeric domain of signal transducing histidine kinase"/>
    <property type="match status" value="1"/>
</dbReference>
<feature type="domain" description="PAC" evidence="10">
    <location>
        <begin position="69"/>
        <end position="120"/>
    </location>
</feature>
<evidence type="ECO:0000259" key="8">
    <source>
        <dbReference type="PROSITE" id="PS50110"/>
    </source>
</evidence>
<keyword evidence="3 6" id="KW-0597">Phosphoprotein</keyword>
<evidence type="ECO:0000256" key="2">
    <source>
        <dbReference type="ARBA" id="ARBA00012438"/>
    </source>
</evidence>
<dbReference type="InterPro" id="IPR036097">
    <property type="entry name" value="HisK_dim/P_sf"/>
</dbReference>
<accession>A0ABT6FL83</accession>
<dbReference type="Pfam" id="PF08447">
    <property type="entry name" value="PAS_3"/>
    <property type="match status" value="1"/>
</dbReference>
<dbReference type="Gene3D" id="3.30.565.10">
    <property type="entry name" value="Histidine kinase-like ATPase, C-terminal domain"/>
    <property type="match status" value="1"/>
</dbReference>
<keyword evidence="5" id="KW-0418">Kinase</keyword>
<keyword evidence="12" id="KW-1185">Reference proteome</keyword>
<dbReference type="InterPro" id="IPR036890">
    <property type="entry name" value="HATPase_C_sf"/>
</dbReference>
<dbReference type="InterPro" id="IPR001610">
    <property type="entry name" value="PAC"/>
</dbReference>
<feature type="domain" description="Histidine kinase" evidence="7">
    <location>
        <begin position="259"/>
        <end position="476"/>
    </location>
</feature>
<feature type="domain" description="PAC" evidence="10">
    <location>
        <begin position="196"/>
        <end position="248"/>
    </location>
</feature>
<dbReference type="Gene3D" id="1.10.287.130">
    <property type="match status" value="1"/>
</dbReference>
<dbReference type="InterPro" id="IPR011006">
    <property type="entry name" value="CheY-like_superfamily"/>
</dbReference>
<dbReference type="PRINTS" id="PR00344">
    <property type="entry name" value="BCTRLSENSOR"/>
</dbReference>
<dbReference type="PROSITE" id="PS50110">
    <property type="entry name" value="RESPONSE_REGULATORY"/>
    <property type="match status" value="1"/>
</dbReference>
<dbReference type="Gene3D" id="3.40.50.2300">
    <property type="match status" value="1"/>
</dbReference>
<comment type="catalytic activity">
    <reaction evidence="1">
        <text>ATP + protein L-histidine = ADP + protein N-phospho-L-histidine.</text>
        <dbReference type="EC" id="2.7.13.3"/>
    </reaction>
</comment>
<dbReference type="SMART" id="SM00091">
    <property type="entry name" value="PAS"/>
    <property type="match status" value="2"/>
</dbReference>
<dbReference type="PROSITE" id="PS50109">
    <property type="entry name" value="HIS_KIN"/>
    <property type="match status" value="1"/>
</dbReference>
<evidence type="ECO:0000259" key="9">
    <source>
        <dbReference type="PROSITE" id="PS50112"/>
    </source>
</evidence>
<dbReference type="NCBIfam" id="TIGR00229">
    <property type="entry name" value="sensory_box"/>
    <property type="match status" value="2"/>
</dbReference>
<dbReference type="SMART" id="SM00448">
    <property type="entry name" value="REC"/>
    <property type="match status" value="1"/>
</dbReference>
<proteinExistence type="predicted"/>
<dbReference type="InterPro" id="IPR003661">
    <property type="entry name" value="HisK_dim/P_dom"/>
</dbReference>
<dbReference type="SMART" id="SM00387">
    <property type="entry name" value="HATPase_c"/>
    <property type="match status" value="1"/>
</dbReference>
<dbReference type="Gene3D" id="3.30.450.20">
    <property type="entry name" value="PAS domain"/>
    <property type="match status" value="2"/>
</dbReference>
<dbReference type="EMBL" id="JARRAG010000005">
    <property type="protein sequence ID" value="MDG3008329.1"/>
    <property type="molecule type" value="Genomic_DNA"/>
</dbReference>
<evidence type="ECO:0000256" key="1">
    <source>
        <dbReference type="ARBA" id="ARBA00000085"/>
    </source>
</evidence>
<dbReference type="SUPFAM" id="SSF55785">
    <property type="entry name" value="PYP-like sensor domain (PAS domain)"/>
    <property type="match status" value="2"/>
</dbReference>
<dbReference type="InterPro" id="IPR004358">
    <property type="entry name" value="Sig_transdc_His_kin-like_C"/>
</dbReference>
<evidence type="ECO:0000256" key="6">
    <source>
        <dbReference type="PROSITE-ProRule" id="PRU00169"/>
    </source>
</evidence>
<reference evidence="11 12" key="1">
    <citation type="submission" date="2023-03" db="EMBL/GenBank/DDBJ databases">
        <title>Paludisphaera mucosa sp. nov. a novel planctomycete from northern fen.</title>
        <authorList>
            <person name="Ivanova A."/>
        </authorList>
    </citation>
    <scope>NUCLEOTIDE SEQUENCE [LARGE SCALE GENOMIC DNA]</scope>
    <source>
        <strain evidence="11 12">Pla2</strain>
    </source>
</reference>